<feature type="short sequence motif" description="Nudix box" evidence="5">
    <location>
        <begin position="78"/>
        <end position="100"/>
    </location>
</feature>
<dbReference type="GO" id="GO:0046872">
    <property type="term" value="F:metal ion binding"/>
    <property type="evidence" value="ECO:0007669"/>
    <property type="project" value="UniProtKB-KW"/>
</dbReference>
<keyword evidence="4" id="KW-0460">Magnesium</keyword>
<dbReference type="NCBIfam" id="TIGR00052">
    <property type="entry name" value="nudix-type nucleoside diphosphatase, YffH/AdpP family"/>
    <property type="match status" value="1"/>
</dbReference>
<evidence type="ECO:0000313" key="7">
    <source>
        <dbReference type="EMBL" id="PLT28418.1"/>
    </source>
</evidence>
<dbReference type="Proteomes" id="UP000234748">
    <property type="component" value="Unassembled WGS sequence"/>
</dbReference>
<accession>A0A2N5M227</accession>
<dbReference type="SUPFAM" id="SSF55811">
    <property type="entry name" value="Nudix"/>
    <property type="match status" value="1"/>
</dbReference>
<dbReference type="InterPro" id="IPR004385">
    <property type="entry name" value="NDP_pyrophosphatase"/>
</dbReference>
<dbReference type="PROSITE" id="PS00893">
    <property type="entry name" value="NUDIX_BOX"/>
    <property type="match status" value="1"/>
</dbReference>
<protein>
    <submittedName>
        <fullName evidence="7">ADP-ribose pyrophosphatase</fullName>
    </submittedName>
</protein>
<feature type="binding site" evidence="4">
    <location>
        <position position="93"/>
    </location>
    <ligand>
        <name>Mg(2+)</name>
        <dbReference type="ChEBI" id="CHEBI:18420"/>
        <label>1</label>
    </ligand>
</feature>
<gene>
    <name evidence="7" type="ORF">CUU66_18730</name>
</gene>
<feature type="domain" description="Nudix hydrolase" evidence="6">
    <location>
        <begin position="41"/>
        <end position="172"/>
    </location>
</feature>
<dbReference type="PANTHER" id="PTHR11839">
    <property type="entry name" value="UDP/ADP-SUGAR PYROPHOSPHATASE"/>
    <property type="match status" value="1"/>
</dbReference>
<dbReference type="InterPro" id="IPR015797">
    <property type="entry name" value="NUDIX_hydrolase-like_dom_sf"/>
</dbReference>
<dbReference type="InterPro" id="IPR020084">
    <property type="entry name" value="NUDIX_hydrolase_CS"/>
</dbReference>
<comment type="subunit">
    <text evidence="2">Homodimer.</text>
</comment>
<dbReference type="PROSITE" id="PS51462">
    <property type="entry name" value="NUDIX"/>
    <property type="match status" value="1"/>
</dbReference>
<dbReference type="InterPro" id="IPR000086">
    <property type="entry name" value="NUDIX_hydrolase_dom"/>
</dbReference>
<evidence type="ECO:0000256" key="3">
    <source>
        <dbReference type="ARBA" id="ARBA00022801"/>
    </source>
</evidence>
<organism evidence="7 8">
    <name type="scientific">Peribacillus deserti</name>
    <dbReference type="NCBI Taxonomy" id="673318"/>
    <lineage>
        <taxon>Bacteria</taxon>
        <taxon>Bacillati</taxon>
        <taxon>Bacillota</taxon>
        <taxon>Bacilli</taxon>
        <taxon>Bacillales</taxon>
        <taxon>Bacillaceae</taxon>
        <taxon>Peribacillus</taxon>
    </lineage>
</organism>
<keyword evidence="3" id="KW-0378">Hydrolase</keyword>
<dbReference type="FunFam" id="3.90.79.10:FF:000024">
    <property type="entry name" value="ADP-ribose pyrophosphatase"/>
    <property type="match status" value="1"/>
</dbReference>
<dbReference type="GO" id="GO:0006753">
    <property type="term" value="P:nucleoside phosphate metabolic process"/>
    <property type="evidence" value="ECO:0007669"/>
    <property type="project" value="TreeGrafter"/>
</dbReference>
<dbReference type="GO" id="GO:0005829">
    <property type="term" value="C:cytosol"/>
    <property type="evidence" value="ECO:0007669"/>
    <property type="project" value="TreeGrafter"/>
</dbReference>
<feature type="binding site" evidence="4">
    <location>
        <position position="77"/>
    </location>
    <ligand>
        <name>Mg(2+)</name>
        <dbReference type="ChEBI" id="CHEBI:18420"/>
        <label>1</label>
    </ligand>
</feature>
<sequence length="185" mass="20961">MMKNLEEKTIATTQIFSGRIVSLQVDKVELPDGKTSTREIVKHPGAVAIIAITPENKIVLVEQYRKPMERTLVEIPAGKLEKGEDPLITAVRELEEETGYECEKMEYLTGFYTSPGFADELIHVYLATGLNKKENAASLDEDEFVEILEVTREEMEQLMKEQKIYDAKTVYALQYLQLEAAAQSK</sequence>
<comment type="caution">
    <text evidence="7">The sequence shown here is derived from an EMBL/GenBank/DDBJ whole genome shotgun (WGS) entry which is preliminary data.</text>
</comment>
<dbReference type="OrthoDB" id="9806150at2"/>
<name>A0A2N5M227_9BACI</name>
<dbReference type="Pfam" id="PF00293">
    <property type="entry name" value="NUDIX"/>
    <property type="match status" value="1"/>
</dbReference>
<evidence type="ECO:0000256" key="4">
    <source>
        <dbReference type="PIRSR" id="PIRSR604385-2"/>
    </source>
</evidence>
<feature type="binding site" evidence="4">
    <location>
        <position position="97"/>
    </location>
    <ligand>
        <name>Mg(2+)</name>
        <dbReference type="ChEBI" id="CHEBI:18420"/>
        <label>1</label>
    </ligand>
</feature>
<evidence type="ECO:0000259" key="6">
    <source>
        <dbReference type="PROSITE" id="PS51462"/>
    </source>
</evidence>
<keyword evidence="8" id="KW-1185">Reference proteome</keyword>
<evidence type="ECO:0000256" key="1">
    <source>
        <dbReference type="ARBA" id="ARBA00001946"/>
    </source>
</evidence>
<reference evidence="7 8" key="1">
    <citation type="submission" date="2017-11" db="EMBL/GenBank/DDBJ databases">
        <title>Comparitive Functional Genomics of Dry Heat Resistant strains isolated from the Viking Spacecraft.</title>
        <authorList>
            <person name="Seuylemezian A."/>
            <person name="Cooper K."/>
            <person name="Vaishampayan P."/>
        </authorList>
    </citation>
    <scope>NUCLEOTIDE SEQUENCE [LARGE SCALE GENOMIC DNA]</scope>
    <source>
        <strain evidence="7 8">V1-29</strain>
    </source>
</reference>
<evidence type="ECO:0000256" key="2">
    <source>
        <dbReference type="ARBA" id="ARBA00011738"/>
    </source>
</evidence>
<dbReference type="GO" id="GO:0016818">
    <property type="term" value="F:hydrolase activity, acting on acid anhydrides, in phosphorus-containing anhydrides"/>
    <property type="evidence" value="ECO:0007669"/>
    <property type="project" value="InterPro"/>
</dbReference>
<evidence type="ECO:0000256" key="5">
    <source>
        <dbReference type="PIRSR" id="PIRSR604385-3"/>
    </source>
</evidence>
<keyword evidence="4" id="KW-0479">Metal-binding</keyword>
<feature type="binding site" evidence="4">
    <location>
        <position position="143"/>
    </location>
    <ligand>
        <name>Mg(2+)</name>
        <dbReference type="ChEBI" id="CHEBI:18420"/>
        <label>1</label>
    </ligand>
</feature>
<dbReference type="PANTHER" id="PTHR11839:SF18">
    <property type="entry name" value="NUDIX HYDROLASE DOMAIN-CONTAINING PROTEIN"/>
    <property type="match status" value="1"/>
</dbReference>
<proteinExistence type="predicted"/>
<dbReference type="CDD" id="cd03424">
    <property type="entry name" value="NUDIX_ADPRase_Nudt5_UGPPase_Nudt14"/>
    <property type="match status" value="1"/>
</dbReference>
<dbReference type="AlphaFoldDB" id="A0A2N5M227"/>
<evidence type="ECO:0000313" key="8">
    <source>
        <dbReference type="Proteomes" id="UP000234748"/>
    </source>
</evidence>
<dbReference type="Gene3D" id="3.90.79.10">
    <property type="entry name" value="Nucleoside Triphosphate Pyrophosphohydrolase"/>
    <property type="match status" value="1"/>
</dbReference>
<comment type="cofactor">
    <cofactor evidence="1 4">
        <name>Mg(2+)</name>
        <dbReference type="ChEBI" id="CHEBI:18420"/>
    </cofactor>
</comment>
<dbReference type="EMBL" id="PGUY01000062">
    <property type="protein sequence ID" value="PLT28418.1"/>
    <property type="molecule type" value="Genomic_DNA"/>
</dbReference>
<dbReference type="GO" id="GO:0019693">
    <property type="term" value="P:ribose phosphate metabolic process"/>
    <property type="evidence" value="ECO:0007669"/>
    <property type="project" value="TreeGrafter"/>
</dbReference>